<dbReference type="Proteomes" id="UP000610456">
    <property type="component" value="Unassembled WGS sequence"/>
</dbReference>
<dbReference type="AlphaFoldDB" id="A0A918S8L9"/>
<organism evidence="1 2">
    <name type="scientific">Salinimicrobium marinum</name>
    <dbReference type="NCBI Taxonomy" id="680283"/>
    <lineage>
        <taxon>Bacteria</taxon>
        <taxon>Pseudomonadati</taxon>
        <taxon>Bacteroidota</taxon>
        <taxon>Flavobacteriia</taxon>
        <taxon>Flavobacteriales</taxon>
        <taxon>Flavobacteriaceae</taxon>
        <taxon>Salinimicrobium</taxon>
    </lineage>
</organism>
<proteinExistence type="predicted"/>
<gene>
    <name evidence="1" type="ORF">GCM10007103_04730</name>
</gene>
<reference evidence="1" key="1">
    <citation type="journal article" date="2014" name="Int. J. Syst. Evol. Microbiol.">
        <title>Complete genome sequence of Corynebacterium casei LMG S-19264T (=DSM 44701T), isolated from a smear-ripened cheese.</title>
        <authorList>
            <consortium name="US DOE Joint Genome Institute (JGI-PGF)"/>
            <person name="Walter F."/>
            <person name="Albersmeier A."/>
            <person name="Kalinowski J."/>
            <person name="Ruckert C."/>
        </authorList>
    </citation>
    <scope>NUCLEOTIDE SEQUENCE</scope>
    <source>
        <strain evidence="1">KCTC 12719</strain>
    </source>
</reference>
<reference evidence="1" key="2">
    <citation type="submission" date="2020-09" db="EMBL/GenBank/DDBJ databases">
        <authorList>
            <person name="Sun Q."/>
            <person name="Kim S."/>
        </authorList>
    </citation>
    <scope>NUCLEOTIDE SEQUENCE</scope>
    <source>
        <strain evidence="1">KCTC 12719</strain>
    </source>
</reference>
<keyword evidence="2" id="KW-1185">Reference proteome</keyword>
<evidence type="ECO:0000313" key="2">
    <source>
        <dbReference type="Proteomes" id="UP000610456"/>
    </source>
</evidence>
<sequence>MLSKINLLLLISLLLAIVATGWFYHQMNNRVGDISFNKELDDPDFSLCSNEYVLQEYNSYGVDYNGGERAIKKQILEELQHENIHFDRSGLITFRFVVNCKGETGLFRAKSVNDDLEETAFDPEKIEKLQAAIAKLDQWEPGEGEDEKLNSYAQVHFKIENGKITDIF</sequence>
<evidence type="ECO:0000313" key="1">
    <source>
        <dbReference type="EMBL" id="GHA26417.1"/>
    </source>
</evidence>
<comment type="caution">
    <text evidence="1">The sequence shown here is derived from an EMBL/GenBank/DDBJ whole genome shotgun (WGS) entry which is preliminary data.</text>
</comment>
<dbReference type="EMBL" id="BMXB01000001">
    <property type="protein sequence ID" value="GHA26417.1"/>
    <property type="molecule type" value="Genomic_DNA"/>
</dbReference>
<name>A0A918S8L9_9FLAO</name>
<protein>
    <submittedName>
        <fullName evidence="1">Uncharacterized protein</fullName>
    </submittedName>
</protein>
<accession>A0A918S8L9</accession>